<organism evidence="2 3">
    <name type="scientific">Trichinella pseudospiralis</name>
    <name type="common">Parasitic roundworm</name>
    <dbReference type="NCBI Taxonomy" id="6337"/>
    <lineage>
        <taxon>Eukaryota</taxon>
        <taxon>Metazoa</taxon>
        <taxon>Ecdysozoa</taxon>
        <taxon>Nematoda</taxon>
        <taxon>Enoplea</taxon>
        <taxon>Dorylaimia</taxon>
        <taxon>Trichinellida</taxon>
        <taxon>Trichinellidae</taxon>
        <taxon>Trichinella</taxon>
    </lineage>
</organism>
<sequence>MVYLSYSFSLDVGSDQTVTSAGTFFSRFMNEQAVGSCQLTAGTFSTELTLDEGPLSGIAWAHGGATCHCGDQHQRQDELKQKLVHLFVWPCLFGCTKVGWSSRTFKRRKTVSSTFFDLFQFAGKPIPNIGQSISSSQLLLQAVLGGLETSPHKTCPLHPFLTFSCPWQRPDIDLLEIMVCRQLVLLPIGPLAFYLFAKLLKIVHAFVLFCFERKSFNRACCCCSAIGTERGGGERERVDLISTHLQPTAIYH</sequence>
<keyword evidence="1" id="KW-0472">Membrane</keyword>
<dbReference type="AlphaFoldDB" id="A0A0V1ER13"/>
<feature type="transmembrane region" description="Helical" evidence="1">
    <location>
        <begin position="191"/>
        <end position="211"/>
    </location>
</feature>
<gene>
    <name evidence="2" type="ORF">T4A_11149</name>
</gene>
<comment type="caution">
    <text evidence="2">The sequence shown here is derived from an EMBL/GenBank/DDBJ whole genome shotgun (WGS) entry which is preliminary data.</text>
</comment>
<protein>
    <submittedName>
        <fullName evidence="2">Uncharacterized protein</fullName>
    </submittedName>
</protein>
<keyword evidence="1" id="KW-0812">Transmembrane</keyword>
<evidence type="ECO:0000256" key="1">
    <source>
        <dbReference type="SAM" id="Phobius"/>
    </source>
</evidence>
<dbReference type="Proteomes" id="UP000054632">
    <property type="component" value="Unassembled WGS sequence"/>
</dbReference>
<name>A0A0V1ER13_TRIPS</name>
<dbReference type="EMBL" id="JYDR01000013">
    <property type="protein sequence ID" value="KRY76173.1"/>
    <property type="molecule type" value="Genomic_DNA"/>
</dbReference>
<reference evidence="2 3" key="1">
    <citation type="submission" date="2015-01" db="EMBL/GenBank/DDBJ databases">
        <title>Evolution of Trichinella species and genotypes.</title>
        <authorList>
            <person name="Korhonen P.K."/>
            <person name="Edoardo P."/>
            <person name="Giuseppe L.R."/>
            <person name="Gasser R.B."/>
        </authorList>
    </citation>
    <scope>NUCLEOTIDE SEQUENCE [LARGE SCALE GENOMIC DNA]</scope>
    <source>
        <strain evidence="2">ISS13</strain>
    </source>
</reference>
<accession>A0A0V1ER13</accession>
<proteinExistence type="predicted"/>
<keyword evidence="1" id="KW-1133">Transmembrane helix</keyword>
<evidence type="ECO:0000313" key="2">
    <source>
        <dbReference type="EMBL" id="KRY76173.1"/>
    </source>
</evidence>
<evidence type="ECO:0000313" key="3">
    <source>
        <dbReference type="Proteomes" id="UP000054632"/>
    </source>
</evidence>